<dbReference type="Pfam" id="PF04072">
    <property type="entry name" value="LCM"/>
    <property type="match status" value="1"/>
</dbReference>
<evidence type="ECO:0000256" key="5">
    <source>
        <dbReference type="ARBA" id="ARBA00022691"/>
    </source>
</evidence>
<dbReference type="PANTHER" id="PTHR43619">
    <property type="entry name" value="S-ADENOSYL-L-METHIONINE-DEPENDENT METHYLTRANSFERASE YKTD-RELATED"/>
    <property type="match status" value="1"/>
</dbReference>
<dbReference type="Gene3D" id="3.40.50.150">
    <property type="entry name" value="Vaccinia Virus protein VP39"/>
    <property type="match status" value="1"/>
</dbReference>
<name>A0ABP9CER9_9PSEU</name>
<evidence type="ECO:0000256" key="4">
    <source>
        <dbReference type="ARBA" id="ARBA00022679"/>
    </source>
</evidence>
<evidence type="ECO:0000256" key="1">
    <source>
        <dbReference type="ARBA" id="ARBA00003907"/>
    </source>
</evidence>
<dbReference type="InterPro" id="IPR007213">
    <property type="entry name" value="Ppm1/Ppm2/Tcmp"/>
</dbReference>
<proteinExistence type="inferred from homology"/>
<dbReference type="NCBIfam" id="TIGR00027">
    <property type="entry name" value="mthyl_TIGR00027"/>
    <property type="match status" value="1"/>
</dbReference>
<keyword evidence="5 6" id="KW-0949">S-adenosyl-L-methionine</keyword>
<accession>A0ABP9CER9</accession>
<evidence type="ECO:0000313" key="8">
    <source>
        <dbReference type="Proteomes" id="UP001500928"/>
    </source>
</evidence>
<dbReference type="RefSeq" id="WP_345422765.1">
    <property type="nucleotide sequence ID" value="NZ_BAABHO010000058.1"/>
</dbReference>
<dbReference type="GO" id="GO:0008168">
    <property type="term" value="F:methyltransferase activity"/>
    <property type="evidence" value="ECO:0007669"/>
    <property type="project" value="UniProtKB-KW"/>
</dbReference>
<evidence type="ECO:0000256" key="6">
    <source>
        <dbReference type="RuleBase" id="RU362030"/>
    </source>
</evidence>
<protein>
    <recommendedName>
        <fullName evidence="6">S-adenosyl-L-methionine-dependent methyltransferase</fullName>
        <ecNumber evidence="6">2.1.1.-</ecNumber>
    </recommendedName>
</protein>
<evidence type="ECO:0000313" key="7">
    <source>
        <dbReference type="EMBL" id="GAA4807731.1"/>
    </source>
</evidence>
<dbReference type="GO" id="GO:0032259">
    <property type="term" value="P:methylation"/>
    <property type="evidence" value="ECO:0007669"/>
    <property type="project" value="UniProtKB-KW"/>
</dbReference>
<reference evidence="8" key="1">
    <citation type="journal article" date="2019" name="Int. J. Syst. Evol. Microbiol.">
        <title>The Global Catalogue of Microorganisms (GCM) 10K type strain sequencing project: providing services to taxonomists for standard genome sequencing and annotation.</title>
        <authorList>
            <consortium name="The Broad Institute Genomics Platform"/>
            <consortium name="The Broad Institute Genome Sequencing Center for Infectious Disease"/>
            <person name="Wu L."/>
            <person name="Ma J."/>
        </authorList>
    </citation>
    <scope>NUCLEOTIDE SEQUENCE [LARGE SCALE GENOMIC DNA]</scope>
    <source>
        <strain evidence="8">JCM 17979</strain>
    </source>
</reference>
<keyword evidence="3 6" id="KW-0489">Methyltransferase</keyword>
<dbReference type="Proteomes" id="UP001500928">
    <property type="component" value="Unassembled WGS sequence"/>
</dbReference>
<dbReference type="InterPro" id="IPR029063">
    <property type="entry name" value="SAM-dependent_MTases_sf"/>
</dbReference>
<dbReference type="SUPFAM" id="SSF53335">
    <property type="entry name" value="S-adenosyl-L-methionine-dependent methyltransferases"/>
    <property type="match status" value="1"/>
</dbReference>
<comment type="function">
    <text evidence="1 6">Exhibits S-adenosyl-L-methionine-dependent methyltransferase activity.</text>
</comment>
<keyword evidence="4" id="KW-0808">Transferase</keyword>
<dbReference type="PANTHER" id="PTHR43619:SF2">
    <property type="entry name" value="S-ADENOSYL-L-METHIONINE-DEPENDENT METHYLTRANSFERASES SUPERFAMILY PROTEIN"/>
    <property type="match status" value="1"/>
</dbReference>
<dbReference type="EC" id="2.1.1.-" evidence="6"/>
<evidence type="ECO:0000256" key="3">
    <source>
        <dbReference type="ARBA" id="ARBA00022603"/>
    </source>
</evidence>
<organism evidence="7 8">
    <name type="scientific">Actinomycetospora chlora</name>
    <dbReference type="NCBI Taxonomy" id="663608"/>
    <lineage>
        <taxon>Bacteria</taxon>
        <taxon>Bacillati</taxon>
        <taxon>Actinomycetota</taxon>
        <taxon>Actinomycetes</taxon>
        <taxon>Pseudonocardiales</taxon>
        <taxon>Pseudonocardiaceae</taxon>
        <taxon>Actinomycetospora</taxon>
    </lineage>
</organism>
<comment type="similarity">
    <text evidence="2 6">Belongs to the UPF0677 family.</text>
</comment>
<dbReference type="InterPro" id="IPR011610">
    <property type="entry name" value="SAM_mthyl_Trfase_ML2640-like"/>
</dbReference>
<comment type="caution">
    <text evidence="7">The sequence shown here is derived from an EMBL/GenBank/DDBJ whole genome shotgun (WGS) entry which is preliminary data.</text>
</comment>
<gene>
    <name evidence="7" type="ORF">GCM10023200_51720</name>
</gene>
<keyword evidence="8" id="KW-1185">Reference proteome</keyword>
<dbReference type="EMBL" id="BAABHO010000058">
    <property type="protein sequence ID" value="GAA4807731.1"/>
    <property type="molecule type" value="Genomic_DNA"/>
</dbReference>
<sequence length="306" mass="33047">MREDDDQWGITESVGVTALGVASGRAMETLRPDGLVDDPYAEAFVDAAADEIRLPARPEDARALAAEQEATEADWQEQSAYIGVRSRFFDDALTAATTDGVRQVVLLAAGLDTRAQRLDWPAGTTVYEVDQHGVLDFKDGVLAEQDATAAAPGAERVVVRVDLRHDWPAALRDAGFDPQVPTAWLAEGLLPYLPAQAEIDLFDRVTELSAPGSHLAVEHFGDIVAHLGGADSRLASLSRRFGIDVRELFFADDRPDAADRLGELGWSVSGRTASELAGSYGRPLDPDLAQLYGAARLLDARWDAPR</sequence>
<evidence type="ECO:0000256" key="2">
    <source>
        <dbReference type="ARBA" id="ARBA00008138"/>
    </source>
</evidence>